<evidence type="ECO:0000256" key="1">
    <source>
        <dbReference type="ARBA" id="ARBA00004442"/>
    </source>
</evidence>
<feature type="signal peptide" evidence="12">
    <location>
        <begin position="1"/>
        <end position="36"/>
    </location>
</feature>
<feature type="domain" description="GspD-like N0" evidence="15">
    <location>
        <begin position="44"/>
        <end position="113"/>
    </location>
</feature>
<dbReference type="PANTHER" id="PTHR30332:SF24">
    <property type="entry name" value="SECRETIN GSPD-RELATED"/>
    <property type="match status" value="1"/>
</dbReference>
<organism evidence="16 17">
    <name type="scientific">Massilia antarctica</name>
    <dbReference type="NCBI Taxonomy" id="2765360"/>
    <lineage>
        <taxon>Bacteria</taxon>
        <taxon>Pseudomonadati</taxon>
        <taxon>Pseudomonadota</taxon>
        <taxon>Betaproteobacteria</taxon>
        <taxon>Burkholderiales</taxon>
        <taxon>Oxalobacteraceae</taxon>
        <taxon>Telluria group</taxon>
        <taxon>Massilia</taxon>
    </lineage>
</organism>
<evidence type="ECO:0000313" key="16">
    <source>
        <dbReference type="EMBL" id="QPI53181.1"/>
    </source>
</evidence>
<feature type="compositionally biased region" description="Pro residues" evidence="11">
    <location>
        <begin position="701"/>
        <end position="716"/>
    </location>
</feature>
<feature type="compositionally biased region" description="Low complexity" evidence="11">
    <location>
        <begin position="325"/>
        <end position="348"/>
    </location>
</feature>
<dbReference type="InterPro" id="IPR004846">
    <property type="entry name" value="T2SS/T3SS_dom"/>
</dbReference>
<evidence type="ECO:0000256" key="2">
    <source>
        <dbReference type="ARBA" id="ARBA00006980"/>
    </source>
</evidence>
<dbReference type="InterPro" id="IPR005644">
    <property type="entry name" value="NolW-like"/>
</dbReference>
<evidence type="ECO:0000256" key="7">
    <source>
        <dbReference type="ARBA" id="ARBA00022927"/>
    </source>
</evidence>
<dbReference type="InterPro" id="IPR001775">
    <property type="entry name" value="GspD/PilQ"/>
</dbReference>
<feature type="region of interest" description="Disordered" evidence="11">
    <location>
        <begin position="303"/>
        <end position="357"/>
    </location>
</feature>
<keyword evidence="9" id="KW-0998">Cell outer membrane</keyword>
<dbReference type="Pfam" id="PF03958">
    <property type="entry name" value="Secretin_N"/>
    <property type="match status" value="3"/>
</dbReference>
<dbReference type="Pfam" id="PF00263">
    <property type="entry name" value="Secretin"/>
    <property type="match status" value="1"/>
</dbReference>
<dbReference type="PANTHER" id="PTHR30332">
    <property type="entry name" value="PROBABLE GENERAL SECRETION PATHWAY PROTEIN D"/>
    <property type="match status" value="1"/>
</dbReference>
<dbReference type="InterPro" id="IPR050810">
    <property type="entry name" value="Bact_Secretion_Sys_Channel"/>
</dbReference>
<evidence type="ECO:0000256" key="12">
    <source>
        <dbReference type="SAM" id="SignalP"/>
    </source>
</evidence>
<dbReference type="Gene3D" id="3.30.1370.120">
    <property type="match status" value="3"/>
</dbReference>
<sequence length="749" mass="77197">MKKQSLSTFPSPALRRIAAGVLLCCAVAGAPSPALAAPEESAALNFVGADIESVIKAVGHYTGMTFIIDPRVKGTLTVTSEKPVTKAQAFGLLTSALRLQGYAVVTGDGYAKVVPEAEAKLQSSPTQVGVGGSGVKGDQIATQIFHLSHESAANLTAVLRPLISPNNSIMANPGNNSLVITDYADNLRRLAKIVAALDSPVAADLDVIPVRYAIASDLATMVNKLMEPSAGGDSGRISVVADPRTNAVVLRAPSQARANLAKSLIAKLDQPTAEAGNVHVVYLKNADATKLAQTLRAVVSSDSSSLAQQQQGTSGGSVASGGGASNSSMNSNNQNSGAGNSMAQQSQTSGGGSGGSGAGFIQADASTNTLIITAPDAVYRNLRAVIDQLDVRRAQVYIESLIVEVNADNAAEFGVQWLGLSGTESSNYRVGAIQHSTIAKDNNLLALASKGVAATPGAGLTIGLFKQVAGELGLGALAHAMQNTGNVNILSTPNMLTLDNELSTIKVGQNVPIITGSFTTNTGGGAAGNPFQTIERKDVGLTLKVRPQISEGGTIKMAIYHETSNVADNSAAGVITNVRIIENNVIADDGQIIVLGGLIKDDTSEGEDRVRGLADIPVLGNLFKYRKRSRNKTNLMVFLRPVIVRSKEDSNAIASDRYDYMRSAGQATGGPKDGIVMPDYGTPVLPSLSNGQPPGGGAMAPMPPRPVPAPATPSPAPGSTTERPLSAPGTINPADVNMYRPAKPVPATK</sequence>
<evidence type="ECO:0000256" key="5">
    <source>
        <dbReference type="ARBA" id="ARBA00022692"/>
    </source>
</evidence>
<evidence type="ECO:0000259" key="13">
    <source>
        <dbReference type="Pfam" id="PF00263"/>
    </source>
</evidence>
<gene>
    <name evidence="16" type="primary">gspD</name>
    <name evidence="16" type="ORF">IV454_09485</name>
</gene>
<feature type="compositionally biased region" description="Low complexity" evidence="11">
    <location>
        <begin position="303"/>
        <end position="312"/>
    </location>
</feature>
<accession>A0AA48WJH1</accession>
<dbReference type="NCBIfam" id="TIGR02517">
    <property type="entry name" value="type_II_gspD"/>
    <property type="match status" value="1"/>
</dbReference>
<dbReference type="EMBL" id="CP065053">
    <property type="protein sequence ID" value="QPI53181.1"/>
    <property type="molecule type" value="Genomic_DNA"/>
</dbReference>
<feature type="domain" description="NolW-like" evidence="14">
    <location>
        <begin position="278"/>
        <end position="395"/>
    </location>
</feature>
<dbReference type="Proteomes" id="UP000662888">
    <property type="component" value="Chromosome"/>
</dbReference>
<feature type="chain" id="PRO_5047040445" evidence="12">
    <location>
        <begin position="37"/>
        <end position="749"/>
    </location>
</feature>
<evidence type="ECO:0000256" key="11">
    <source>
        <dbReference type="SAM" id="MobiDB-lite"/>
    </source>
</evidence>
<feature type="domain" description="NolW-like" evidence="14">
    <location>
        <begin position="142"/>
        <end position="202"/>
    </location>
</feature>
<dbReference type="InterPro" id="IPR049371">
    <property type="entry name" value="GspD-like_N0"/>
</dbReference>
<comment type="similarity">
    <text evidence="2">Belongs to the bacterial secretin family. GSP D subfamily.</text>
</comment>
<dbReference type="PRINTS" id="PR01032">
    <property type="entry name" value="PHAGEIV"/>
</dbReference>
<evidence type="ECO:0000256" key="9">
    <source>
        <dbReference type="ARBA" id="ARBA00023237"/>
    </source>
</evidence>
<dbReference type="InterPro" id="IPR013356">
    <property type="entry name" value="T2SS_GspD"/>
</dbReference>
<feature type="domain" description="Type II/III secretion system secretin-like" evidence="13">
    <location>
        <begin position="480"/>
        <end position="645"/>
    </location>
</feature>
<evidence type="ECO:0000256" key="6">
    <source>
        <dbReference type="ARBA" id="ARBA00022729"/>
    </source>
</evidence>
<evidence type="ECO:0000256" key="10">
    <source>
        <dbReference type="RuleBase" id="RU004004"/>
    </source>
</evidence>
<comment type="subcellular location">
    <subcellularLocation>
        <location evidence="1 10">Cell outer membrane</location>
    </subcellularLocation>
</comment>
<evidence type="ECO:0000256" key="3">
    <source>
        <dbReference type="ARBA" id="ARBA00022448"/>
    </source>
</evidence>
<dbReference type="RefSeq" id="WP_206092621.1">
    <property type="nucleotide sequence ID" value="NZ_CP065053.1"/>
</dbReference>
<evidence type="ECO:0000256" key="8">
    <source>
        <dbReference type="ARBA" id="ARBA00023136"/>
    </source>
</evidence>
<keyword evidence="3 10" id="KW-0813">Transport</keyword>
<protein>
    <submittedName>
        <fullName evidence="16">Type II secretion system secretin GspD</fullName>
    </submittedName>
</protein>
<reference evidence="16 17" key="1">
    <citation type="submission" date="2020-11" db="EMBL/GenBank/DDBJ databases">
        <authorList>
            <person name="Sun Q."/>
        </authorList>
    </citation>
    <scope>NUCLEOTIDE SEQUENCE [LARGE SCALE GENOMIC DNA]</scope>
    <source>
        <strain evidence="16 17">P8398</strain>
    </source>
</reference>
<dbReference type="Pfam" id="PF21305">
    <property type="entry name" value="type_II_gspD_N0"/>
    <property type="match status" value="1"/>
</dbReference>
<keyword evidence="8" id="KW-0472">Membrane</keyword>
<name>A0AA48WJH1_9BURK</name>
<proteinExistence type="inferred from homology"/>
<keyword evidence="7" id="KW-0653">Protein transport</keyword>
<evidence type="ECO:0000259" key="15">
    <source>
        <dbReference type="Pfam" id="PF21305"/>
    </source>
</evidence>
<feature type="domain" description="NolW-like" evidence="14">
    <location>
        <begin position="207"/>
        <end position="273"/>
    </location>
</feature>
<dbReference type="PRINTS" id="PR00811">
    <property type="entry name" value="BCTERIALGSPD"/>
</dbReference>
<keyword evidence="4" id="KW-1134">Transmembrane beta strand</keyword>
<evidence type="ECO:0000259" key="14">
    <source>
        <dbReference type="Pfam" id="PF03958"/>
    </source>
</evidence>
<feature type="compositionally biased region" description="Gly residues" evidence="11">
    <location>
        <begin position="313"/>
        <end position="324"/>
    </location>
</feature>
<keyword evidence="6 12" id="KW-0732">Signal</keyword>
<keyword evidence="17" id="KW-1185">Reference proteome</keyword>
<evidence type="ECO:0000313" key="17">
    <source>
        <dbReference type="Proteomes" id="UP000662888"/>
    </source>
</evidence>
<feature type="region of interest" description="Disordered" evidence="11">
    <location>
        <begin position="681"/>
        <end position="749"/>
    </location>
</feature>
<evidence type="ECO:0000256" key="4">
    <source>
        <dbReference type="ARBA" id="ARBA00022452"/>
    </source>
</evidence>
<dbReference type="InterPro" id="IPR038591">
    <property type="entry name" value="NolW-like_sf"/>
</dbReference>
<keyword evidence="5" id="KW-0812">Transmembrane</keyword>